<dbReference type="InterPro" id="IPR033599">
    <property type="entry name" value="TAF1B/Rrn7"/>
</dbReference>
<evidence type="ECO:0000256" key="2">
    <source>
        <dbReference type="ARBA" id="ARBA00006899"/>
    </source>
</evidence>
<evidence type="ECO:0000256" key="8">
    <source>
        <dbReference type="ARBA" id="ARBA00023163"/>
    </source>
</evidence>
<evidence type="ECO:0000256" key="1">
    <source>
        <dbReference type="ARBA" id="ARBA00004604"/>
    </source>
</evidence>
<dbReference type="GO" id="GO:0070860">
    <property type="term" value="C:RNA polymerase I core factor complex"/>
    <property type="evidence" value="ECO:0007669"/>
    <property type="project" value="InterPro"/>
</dbReference>
<dbReference type="InterPro" id="IPR048540">
    <property type="entry name" value="Rrn7_cyclin_N"/>
</dbReference>
<keyword evidence="7" id="KW-0238">DNA-binding</keyword>
<feature type="domain" description="Rrn7/TAF1B C-terminal cyclin" evidence="13">
    <location>
        <begin position="245"/>
        <end position="405"/>
    </location>
</feature>
<dbReference type="InterPro" id="IPR021752">
    <property type="entry name" value="TF_Rrn7_Zf"/>
</dbReference>
<evidence type="ECO:0000256" key="9">
    <source>
        <dbReference type="ARBA" id="ARBA00023242"/>
    </source>
</evidence>
<dbReference type="Proteomes" id="UP000235786">
    <property type="component" value="Unassembled WGS sequence"/>
</dbReference>
<evidence type="ECO:0000256" key="3">
    <source>
        <dbReference type="ARBA" id="ARBA00022723"/>
    </source>
</evidence>
<sequence>MSSHVEYQRFRRGESCTEDGCRARKFYIEDGKKFCQRGHEQAGFTQTQQDEDDWNAQGKKSRKVREEKERVETVLSGSEARELFLECYQLILWKQCHWLVNAKGFPKELETVVRDLWGLKLGVIQRAESKKDGYESGTGTMLFSSASEGESTDSDATGGKSLASRRSRKIVAAEERLPRLIETLGLCYLGTLLLRLPTSLGEFYKWATHEEMIYTRAIKEIPREMKSKLPGHYYSALEIRAPLKEVYLHRTALELVEFYNLQFELVFPPLNYPLLLFKHMRDLGLPVEIYPGVRRLATLLELDFSLPILHKRSYGGSAYPEIQLMSLIVIATKLSHPFDDLERIPQSETDPTTVKVDWARWRKIMAEAPTKGLNRGEEIKVTEADVMKMSGNKMDDYLDWYQRTWIDDRNPKIAEQILELFPLPDLPPQTAGDSDYDQRVIRLKEVQGSLIIQKWKHAKFDESEEIRRPGELYKRYRRIEELPENAKAFYELAASNAGVSLKMLVKGVFQFEVQLDNWLLAERKKALLEDEQRRLME</sequence>
<dbReference type="AlphaFoldDB" id="A0A2J6S9G5"/>
<evidence type="ECO:0000259" key="12">
    <source>
        <dbReference type="Pfam" id="PF20644"/>
    </source>
</evidence>
<evidence type="ECO:0000256" key="4">
    <source>
        <dbReference type="ARBA" id="ARBA00022771"/>
    </source>
</evidence>
<keyword evidence="4" id="KW-0863">Zinc-finger</keyword>
<comment type="similarity">
    <text evidence="2">Belongs to the RRN7/TAF1B family.</text>
</comment>
<accession>A0A2J6S9G5</accession>
<dbReference type="PANTHER" id="PTHR31576:SF2">
    <property type="entry name" value="TATA BOX-BINDING PROTEIN-ASSOCIATED FACTOR RNA POLYMERASE I SUBUNIT B"/>
    <property type="match status" value="1"/>
</dbReference>
<evidence type="ECO:0000259" key="11">
    <source>
        <dbReference type="Pfam" id="PF11781"/>
    </source>
</evidence>
<protein>
    <submittedName>
        <fullName evidence="14">Uncharacterized protein</fullName>
    </submittedName>
</protein>
<keyword evidence="15" id="KW-1185">Reference proteome</keyword>
<evidence type="ECO:0000313" key="15">
    <source>
        <dbReference type="Proteomes" id="UP000235786"/>
    </source>
</evidence>
<dbReference type="InterPro" id="IPR048538">
    <property type="entry name" value="Rrn7_cyclin_C"/>
</dbReference>
<evidence type="ECO:0000256" key="10">
    <source>
        <dbReference type="SAM" id="MobiDB-lite"/>
    </source>
</evidence>
<dbReference type="GO" id="GO:0001164">
    <property type="term" value="F:RNA polymerase I core promoter sequence-specific DNA binding"/>
    <property type="evidence" value="ECO:0007669"/>
    <property type="project" value="InterPro"/>
</dbReference>
<dbReference type="EMBL" id="KZ613938">
    <property type="protein sequence ID" value="PMD47412.1"/>
    <property type="molecule type" value="Genomic_DNA"/>
</dbReference>
<evidence type="ECO:0000259" key="13">
    <source>
        <dbReference type="Pfam" id="PF20645"/>
    </source>
</evidence>
<comment type="subcellular location">
    <subcellularLocation>
        <location evidence="1">Nucleus</location>
        <location evidence="1">Nucleolus</location>
    </subcellularLocation>
</comment>
<keyword evidence="6" id="KW-0805">Transcription regulation</keyword>
<keyword evidence="9" id="KW-0539">Nucleus</keyword>
<dbReference type="GO" id="GO:0008270">
    <property type="term" value="F:zinc ion binding"/>
    <property type="evidence" value="ECO:0007669"/>
    <property type="project" value="UniProtKB-KW"/>
</dbReference>
<proteinExistence type="inferred from homology"/>
<evidence type="ECO:0000256" key="6">
    <source>
        <dbReference type="ARBA" id="ARBA00023015"/>
    </source>
</evidence>
<evidence type="ECO:0000256" key="7">
    <source>
        <dbReference type="ARBA" id="ARBA00023125"/>
    </source>
</evidence>
<reference evidence="14 15" key="1">
    <citation type="submission" date="2016-04" db="EMBL/GenBank/DDBJ databases">
        <title>A degradative enzymes factory behind the ericoid mycorrhizal symbiosis.</title>
        <authorList>
            <consortium name="DOE Joint Genome Institute"/>
            <person name="Martino E."/>
            <person name="Morin E."/>
            <person name="Grelet G."/>
            <person name="Kuo A."/>
            <person name="Kohler A."/>
            <person name="Daghino S."/>
            <person name="Barry K."/>
            <person name="Choi C."/>
            <person name="Cichocki N."/>
            <person name="Clum A."/>
            <person name="Copeland A."/>
            <person name="Hainaut M."/>
            <person name="Haridas S."/>
            <person name="Labutti K."/>
            <person name="Lindquist E."/>
            <person name="Lipzen A."/>
            <person name="Khouja H.-R."/>
            <person name="Murat C."/>
            <person name="Ohm R."/>
            <person name="Olson A."/>
            <person name="Spatafora J."/>
            <person name="Veneault-Fourrey C."/>
            <person name="Henrissat B."/>
            <person name="Grigoriev I."/>
            <person name="Martin F."/>
            <person name="Perotto S."/>
        </authorList>
    </citation>
    <scope>NUCLEOTIDE SEQUENCE [LARGE SCALE GENOMIC DNA]</scope>
    <source>
        <strain evidence="14 15">F</strain>
    </source>
</reference>
<keyword evidence="3" id="KW-0479">Metal-binding</keyword>
<keyword evidence="5" id="KW-0862">Zinc</keyword>
<dbReference type="Pfam" id="PF11781">
    <property type="entry name" value="Zn_ribbon_RRN7"/>
    <property type="match status" value="1"/>
</dbReference>
<dbReference type="PANTHER" id="PTHR31576">
    <property type="entry name" value="TATA BOX-BINDING PROTEIN-ASSOCIATED FACTOR RNA POLYMERASE I SUBUNIT B"/>
    <property type="match status" value="1"/>
</dbReference>
<evidence type="ECO:0000256" key="5">
    <source>
        <dbReference type="ARBA" id="ARBA00022833"/>
    </source>
</evidence>
<gene>
    <name evidence="14" type="ORF">L207DRAFT_506425</name>
</gene>
<dbReference type="GO" id="GO:0042790">
    <property type="term" value="P:nucleolar large rRNA transcription by RNA polymerase I"/>
    <property type="evidence" value="ECO:0007669"/>
    <property type="project" value="TreeGrafter"/>
</dbReference>
<dbReference type="OrthoDB" id="428577at2759"/>
<name>A0A2J6S9G5_HYAVF</name>
<dbReference type="Pfam" id="PF20644">
    <property type="entry name" value="Rrn7_cyclin_N"/>
    <property type="match status" value="1"/>
</dbReference>
<organism evidence="14 15">
    <name type="scientific">Hyaloscypha variabilis (strain UAMH 11265 / GT02V1 / F)</name>
    <name type="common">Meliniomyces variabilis</name>
    <dbReference type="NCBI Taxonomy" id="1149755"/>
    <lineage>
        <taxon>Eukaryota</taxon>
        <taxon>Fungi</taxon>
        <taxon>Dikarya</taxon>
        <taxon>Ascomycota</taxon>
        <taxon>Pezizomycotina</taxon>
        <taxon>Leotiomycetes</taxon>
        <taxon>Helotiales</taxon>
        <taxon>Hyaloscyphaceae</taxon>
        <taxon>Hyaloscypha</taxon>
        <taxon>Hyaloscypha variabilis</taxon>
    </lineage>
</organism>
<feature type="region of interest" description="Disordered" evidence="10">
    <location>
        <begin position="141"/>
        <end position="160"/>
    </location>
</feature>
<evidence type="ECO:0000313" key="14">
    <source>
        <dbReference type="EMBL" id="PMD47412.1"/>
    </source>
</evidence>
<dbReference type="Pfam" id="PF20645">
    <property type="entry name" value="Rrn7_cyclin_C"/>
    <property type="match status" value="1"/>
</dbReference>
<feature type="domain" description="RRN7-type" evidence="11">
    <location>
        <begin position="11"/>
        <end position="43"/>
    </location>
</feature>
<keyword evidence="8" id="KW-0804">Transcription</keyword>
<feature type="domain" description="Rrn7/TAF1B N-terminal cyclin" evidence="12">
    <location>
        <begin position="88"/>
        <end position="223"/>
    </location>
</feature>
<dbReference type="STRING" id="1149755.A0A2J6S9G5"/>